<dbReference type="GO" id="GO:0005524">
    <property type="term" value="F:ATP binding"/>
    <property type="evidence" value="ECO:0007669"/>
    <property type="project" value="UniProtKB-UniRule"/>
</dbReference>
<evidence type="ECO:0000313" key="14">
    <source>
        <dbReference type="Proteomes" id="UP000242146"/>
    </source>
</evidence>
<evidence type="ECO:0000256" key="9">
    <source>
        <dbReference type="ARBA" id="ARBA00049280"/>
    </source>
</evidence>
<dbReference type="EMBL" id="MCGT01000013">
    <property type="protein sequence ID" value="ORX54441.1"/>
    <property type="molecule type" value="Genomic_DNA"/>
</dbReference>
<dbReference type="AlphaFoldDB" id="A0A1X2GIA5"/>
<feature type="compositionally biased region" description="Basic and acidic residues" evidence="11">
    <location>
        <begin position="1"/>
        <end position="13"/>
    </location>
</feature>
<dbReference type="PANTHER" id="PTHR24056">
    <property type="entry name" value="CELL DIVISION PROTEIN KINASE"/>
    <property type="match status" value="1"/>
</dbReference>
<evidence type="ECO:0000256" key="3">
    <source>
        <dbReference type="ARBA" id="ARBA00022679"/>
    </source>
</evidence>
<dbReference type="PROSITE" id="PS00107">
    <property type="entry name" value="PROTEIN_KINASE_ATP"/>
    <property type="match status" value="1"/>
</dbReference>
<feature type="domain" description="Protein kinase" evidence="12">
    <location>
        <begin position="308"/>
        <end position="590"/>
    </location>
</feature>
<dbReference type="OrthoDB" id="204883at2759"/>
<feature type="compositionally biased region" description="Basic and acidic residues" evidence="11">
    <location>
        <begin position="31"/>
        <end position="70"/>
    </location>
</feature>
<keyword evidence="3" id="KW-0808">Transferase</keyword>
<dbReference type="STRING" id="101127.A0A1X2GIA5"/>
<evidence type="ECO:0000256" key="6">
    <source>
        <dbReference type="ARBA" id="ARBA00022840"/>
    </source>
</evidence>
<feature type="compositionally biased region" description="Pro residues" evidence="11">
    <location>
        <begin position="263"/>
        <end position="277"/>
    </location>
</feature>
<dbReference type="PROSITE" id="PS50011">
    <property type="entry name" value="PROTEIN_KINASE_DOM"/>
    <property type="match status" value="1"/>
</dbReference>
<dbReference type="GO" id="GO:0032968">
    <property type="term" value="P:positive regulation of transcription elongation by RNA polymerase II"/>
    <property type="evidence" value="ECO:0007669"/>
    <property type="project" value="TreeGrafter"/>
</dbReference>
<comment type="caution">
    <text evidence="13">The sequence shown here is derived from an EMBL/GenBank/DDBJ whole genome shotgun (WGS) entry which is preliminary data.</text>
</comment>
<sequence length="623" mass="71804">MSNNKKDSERTDTTRVLGDKQLLASPTSHESASKRRKEDDDAHYRKRPHRDDKDDDHRRRRKYDDDDDYRRRKRHDDDDDDYRRRRKYDDDDDYRRRRHRSDSDRSSHRHDSKRHNRSPHRRRHASRDSPDRQPPSESKRDKPSSRSKPRGPSSSSSSSNQPSSKKSSSKPSRSRQSTSQPQPTSSSDPTTTIPAIAPAPALPDQQHTIATADYQQDPNGWHAYYQQDGTWDYASYYYAQQQHDPAYYQQYYDQASFDTNASFPPPPDAELAVPPPPPPLAASVEPANPVLEELGYPFPTQQETCTLFNKIGQVGEGTYGKVYKARNNITGALMALKRIRMKSDKEGFPITAMREIKLLQQLRHEHIVRLEEIMVSQGSVYMVLEYMDHDLSGILSHPEFRFNAAHIKSLTLQILQGLAYLHGMGILHRDMKGSNLLLNQQGELKIADFGLARVFRQRGDYTNRVITLWYRPPELLLGATRYDASVDIWGVGCIMMELFLGKPLFNASDEIAQLHAIYKIMGTPTLDSWPDMVYLPWYELLKPKEQCPCRFHELYSSQLSTGALALAEALLAIDPKHRPSANEALKFDYFVSEDPRPVLPANLLELKDDWHDFESKQRKRKAV</sequence>
<evidence type="ECO:0000256" key="1">
    <source>
        <dbReference type="ARBA" id="ARBA00006485"/>
    </source>
</evidence>
<keyword evidence="5 13" id="KW-0418">Kinase</keyword>
<dbReference type="InterPro" id="IPR011009">
    <property type="entry name" value="Kinase-like_dom_sf"/>
</dbReference>
<evidence type="ECO:0000256" key="4">
    <source>
        <dbReference type="ARBA" id="ARBA00022741"/>
    </source>
</evidence>
<proteinExistence type="inferred from homology"/>
<dbReference type="GO" id="GO:0004693">
    <property type="term" value="F:cyclin-dependent protein serine/threonine kinase activity"/>
    <property type="evidence" value="ECO:0007669"/>
    <property type="project" value="UniProtKB-EC"/>
</dbReference>
<feature type="compositionally biased region" description="Basic residues" evidence="11">
    <location>
        <begin position="107"/>
        <end position="125"/>
    </location>
</feature>
<dbReference type="InterPro" id="IPR008271">
    <property type="entry name" value="Ser/Thr_kinase_AS"/>
</dbReference>
<dbReference type="SMART" id="SM00220">
    <property type="entry name" value="S_TKc"/>
    <property type="match status" value="1"/>
</dbReference>
<evidence type="ECO:0000259" key="12">
    <source>
        <dbReference type="PROSITE" id="PS50011"/>
    </source>
</evidence>
<dbReference type="Pfam" id="PF00069">
    <property type="entry name" value="Pkinase"/>
    <property type="match status" value="1"/>
</dbReference>
<evidence type="ECO:0000256" key="5">
    <source>
        <dbReference type="ARBA" id="ARBA00022777"/>
    </source>
</evidence>
<keyword evidence="6 10" id="KW-0067">ATP-binding</keyword>
<dbReference type="FunFam" id="3.30.200.20:FF:000124">
    <property type="entry name" value="Cyclin-dependent kinase 4"/>
    <property type="match status" value="1"/>
</dbReference>
<reference evidence="13 14" key="1">
    <citation type="submission" date="2016-07" db="EMBL/GenBank/DDBJ databases">
        <title>Pervasive Adenine N6-methylation of Active Genes in Fungi.</title>
        <authorList>
            <consortium name="DOE Joint Genome Institute"/>
            <person name="Mondo S.J."/>
            <person name="Dannebaum R.O."/>
            <person name="Kuo R.C."/>
            <person name="Labutti K."/>
            <person name="Haridas S."/>
            <person name="Kuo A."/>
            <person name="Salamov A."/>
            <person name="Ahrendt S.R."/>
            <person name="Lipzen A."/>
            <person name="Sullivan W."/>
            <person name="Andreopoulos W.B."/>
            <person name="Clum A."/>
            <person name="Lindquist E."/>
            <person name="Daum C."/>
            <person name="Ramamoorthy G.K."/>
            <person name="Gryganskyi A."/>
            <person name="Culley D."/>
            <person name="Magnuson J.K."/>
            <person name="James T.Y."/>
            <person name="O'Malley M.A."/>
            <person name="Stajich J.E."/>
            <person name="Spatafora J.W."/>
            <person name="Visel A."/>
            <person name="Grigoriev I.V."/>
        </authorList>
    </citation>
    <scope>NUCLEOTIDE SEQUENCE [LARGE SCALE GENOMIC DNA]</scope>
    <source>
        <strain evidence="13 14">NRRL 3301</strain>
    </source>
</reference>
<dbReference type="SUPFAM" id="SSF56112">
    <property type="entry name" value="Protein kinase-like (PK-like)"/>
    <property type="match status" value="1"/>
</dbReference>
<evidence type="ECO:0000256" key="11">
    <source>
        <dbReference type="SAM" id="MobiDB-lite"/>
    </source>
</evidence>
<dbReference type="InterPro" id="IPR050108">
    <property type="entry name" value="CDK"/>
</dbReference>
<evidence type="ECO:0000256" key="10">
    <source>
        <dbReference type="PROSITE-ProRule" id="PRU10141"/>
    </source>
</evidence>
<evidence type="ECO:0000256" key="2">
    <source>
        <dbReference type="ARBA" id="ARBA00022527"/>
    </source>
</evidence>
<comment type="catalytic activity">
    <reaction evidence="8">
        <text>L-seryl-[protein] + ATP = O-phospho-L-seryl-[protein] + ADP + H(+)</text>
        <dbReference type="Rhea" id="RHEA:17989"/>
        <dbReference type="Rhea" id="RHEA-COMP:9863"/>
        <dbReference type="Rhea" id="RHEA-COMP:11604"/>
        <dbReference type="ChEBI" id="CHEBI:15378"/>
        <dbReference type="ChEBI" id="CHEBI:29999"/>
        <dbReference type="ChEBI" id="CHEBI:30616"/>
        <dbReference type="ChEBI" id="CHEBI:83421"/>
        <dbReference type="ChEBI" id="CHEBI:456216"/>
        <dbReference type="EC" id="2.7.11.22"/>
    </reaction>
</comment>
<dbReference type="GO" id="GO:0008353">
    <property type="term" value="F:RNA polymerase II CTD heptapeptide repeat kinase activity"/>
    <property type="evidence" value="ECO:0007669"/>
    <property type="project" value="UniProtKB-EC"/>
</dbReference>
<dbReference type="Gene3D" id="1.10.510.10">
    <property type="entry name" value="Transferase(Phosphotransferase) domain 1"/>
    <property type="match status" value="1"/>
</dbReference>
<dbReference type="InterPro" id="IPR017441">
    <property type="entry name" value="Protein_kinase_ATP_BS"/>
</dbReference>
<evidence type="ECO:0000256" key="8">
    <source>
        <dbReference type="ARBA" id="ARBA00048367"/>
    </source>
</evidence>
<dbReference type="GO" id="GO:0008024">
    <property type="term" value="C:cyclin/CDK positive transcription elongation factor complex"/>
    <property type="evidence" value="ECO:0007669"/>
    <property type="project" value="TreeGrafter"/>
</dbReference>
<dbReference type="PROSITE" id="PS00108">
    <property type="entry name" value="PROTEIN_KINASE_ST"/>
    <property type="match status" value="1"/>
</dbReference>
<accession>A0A1X2GIA5</accession>
<keyword evidence="2" id="KW-0723">Serine/threonine-protein kinase</keyword>
<feature type="compositionally biased region" description="Low complexity" evidence="11">
    <location>
        <begin position="150"/>
        <end position="198"/>
    </location>
</feature>
<protein>
    <submittedName>
        <fullName evidence="13">Pkinase-domain-containing protein</fullName>
    </submittedName>
</protein>
<dbReference type="FunFam" id="1.10.510.10:FF:000415">
    <property type="entry name" value="CMGC/CDK/CRK7 protein kinase, variant"/>
    <property type="match status" value="1"/>
</dbReference>
<dbReference type="InterPro" id="IPR000719">
    <property type="entry name" value="Prot_kinase_dom"/>
</dbReference>
<keyword evidence="14" id="KW-1185">Reference proteome</keyword>
<feature type="region of interest" description="Disordered" evidence="11">
    <location>
        <begin position="1"/>
        <end position="198"/>
    </location>
</feature>
<dbReference type="Gene3D" id="3.30.200.20">
    <property type="entry name" value="Phosphorylase Kinase, domain 1"/>
    <property type="match status" value="1"/>
</dbReference>
<feature type="compositionally biased region" description="Basic and acidic residues" evidence="11">
    <location>
        <begin position="81"/>
        <end position="106"/>
    </location>
</feature>
<keyword evidence="4 10" id="KW-0547">Nucleotide-binding</keyword>
<name>A0A1X2GIA5_9FUNG</name>
<dbReference type="Proteomes" id="UP000242146">
    <property type="component" value="Unassembled WGS sequence"/>
</dbReference>
<organism evidence="13 14">
    <name type="scientific">Hesseltinella vesiculosa</name>
    <dbReference type="NCBI Taxonomy" id="101127"/>
    <lineage>
        <taxon>Eukaryota</taxon>
        <taxon>Fungi</taxon>
        <taxon>Fungi incertae sedis</taxon>
        <taxon>Mucoromycota</taxon>
        <taxon>Mucoromycotina</taxon>
        <taxon>Mucoromycetes</taxon>
        <taxon>Mucorales</taxon>
        <taxon>Cunninghamellaceae</taxon>
        <taxon>Hesseltinella</taxon>
    </lineage>
</organism>
<evidence type="ECO:0000313" key="13">
    <source>
        <dbReference type="EMBL" id="ORX54441.1"/>
    </source>
</evidence>
<comment type="similarity">
    <text evidence="1">Belongs to the protein kinase superfamily. CMGC Ser/Thr protein kinase family. CDC2/CDKX subfamily.</text>
</comment>
<feature type="binding site" evidence="10">
    <location>
        <position position="337"/>
    </location>
    <ligand>
        <name>ATP</name>
        <dbReference type="ChEBI" id="CHEBI:30616"/>
    </ligand>
</feature>
<dbReference type="PANTHER" id="PTHR24056:SF546">
    <property type="entry name" value="CYCLIN-DEPENDENT KINASE 12"/>
    <property type="match status" value="1"/>
</dbReference>
<dbReference type="CDD" id="cd07840">
    <property type="entry name" value="STKc_CDK9_like"/>
    <property type="match status" value="1"/>
</dbReference>
<feature type="region of interest" description="Disordered" evidence="11">
    <location>
        <begin position="258"/>
        <end position="277"/>
    </location>
</feature>
<comment type="catalytic activity">
    <reaction evidence="7">
        <text>L-threonyl-[protein] + ATP = O-phospho-L-threonyl-[protein] + ADP + H(+)</text>
        <dbReference type="Rhea" id="RHEA:46608"/>
        <dbReference type="Rhea" id="RHEA-COMP:11060"/>
        <dbReference type="Rhea" id="RHEA-COMP:11605"/>
        <dbReference type="ChEBI" id="CHEBI:15378"/>
        <dbReference type="ChEBI" id="CHEBI:30013"/>
        <dbReference type="ChEBI" id="CHEBI:30616"/>
        <dbReference type="ChEBI" id="CHEBI:61977"/>
        <dbReference type="ChEBI" id="CHEBI:456216"/>
        <dbReference type="EC" id="2.7.11.22"/>
    </reaction>
</comment>
<comment type="catalytic activity">
    <reaction evidence="9">
        <text>[DNA-directed RNA polymerase] + ATP = phospho-[DNA-directed RNA polymerase] + ADP + H(+)</text>
        <dbReference type="Rhea" id="RHEA:10216"/>
        <dbReference type="Rhea" id="RHEA-COMP:11321"/>
        <dbReference type="Rhea" id="RHEA-COMP:11322"/>
        <dbReference type="ChEBI" id="CHEBI:15378"/>
        <dbReference type="ChEBI" id="CHEBI:30616"/>
        <dbReference type="ChEBI" id="CHEBI:43176"/>
        <dbReference type="ChEBI" id="CHEBI:68546"/>
        <dbReference type="ChEBI" id="CHEBI:456216"/>
        <dbReference type="EC" id="2.7.11.23"/>
    </reaction>
</comment>
<gene>
    <name evidence="13" type="ORF">DM01DRAFT_1035416</name>
</gene>
<evidence type="ECO:0000256" key="7">
    <source>
        <dbReference type="ARBA" id="ARBA00047811"/>
    </source>
</evidence>
<dbReference type="GO" id="GO:0030332">
    <property type="term" value="F:cyclin binding"/>
    <property type="evidence" value="ECO:0007669"/>
    <property type="project" value="TreeGrafter"/>
</dbReference>